<dbReference type="Proteomes" id="UP000708208">
    <property type="component" value="Unassembled WGS sequence"/>
</dbReference>
<organism evidence="2 3">
    <name type="scientific">Allacma fusca</name>
    <dbReference type="NCBI Taxonomy" id="39272"/>
    <lineage>
        <taxon>Eukaryota</taxon>
        <taxon>Metazoa</taxon>
        <taxon>Ecdysozoa</taxon>
        <taxon>Arthropoda</taxon>
        <taxon>Hexapoda</taxon>
        <taxon>Collembola</taxon>
        <taxon>Symphypleona</taxon>
        <taxon>Sminthuridae</taxon>
        <taxon>Allacma</taxon>
    </lineage>
</organism>
<feature type="non-terminal residue" evidence="2">
    <location>
        <position position="54"/>
    </location>
</feature>
<comment type="caution">
    <text evidence="2">The sequence shown here is derived from an EMBL/GenBank/DDBJ whole genome shotgun (WGS) entry which is preliminary data.</text>
</comment>
<feature type="region of interest" description="Disordered" evidence="1">
    <location>
        <begin position="1"/>
        <end position="54"/>
    </location>
</feature>
<gene>
    <name evidence="2" type="ORF">AFUS01_LOCUS38812</name>
</gene>
<dbReference type="AlphaFoldDB" id="A0A8J2LB44"/>
<evidence type="ECO:0000313" key="3">
    <source>
        <dbReference type="Proteomes" id="UP000708208"/>
    </source>
</evidence>
<evidence type="ECO:0000256" key="1">
    <source>
        <dbReference type="SAM" id="MobiDB-lite"/>
    </source>
</evidence>
<sequence length="54" mass="5983">MSDRSINKPSKRKQHLTPRSLNPEMKMHKSGHVSDGMSGKNVNLSVSKLNIPLA</sequence>
<dbReference type="EMBL" id="CAJVCH010549354">
    <property type="protein sequence ID" value="CAG7828919.1"/>
    <property type="molecule type" value="Genomic_DNA"/>
</dbReference>
<accession>A0A8J2LB44</accession>
<evidence type="ECO:0000313" key="2">
    <source>
        <dbReference type="EMBL" id="CAG7828919.1"/>
    </source>
</evidence>
<keyword evidence="3" id="KW-1185">Reference proteome</keyword>
<protein>
    <submittedName>
        <fullName evidence="2">Uncharacterized protein</fullName>
    </submittedName>
</protein>
<proteinExistence type="predicted"/>
<name>A0A8J2LB44_9HEXA</name>
<reference evidence="2" key="1">
    <citation type="submission" date="2021-06" db="EMBL/GenBank/DDBJ databases">
        <authorList>
            <person name="Hodson N. C."/>
            <person name="Mongue J. A."/>
            <person name="Jaron S. K."/>
        </authorList>
    </citation>
    <scope>NUCLEOTIDE SEQUENCE</scope>
</reference>